<feature type="region of interest" description="Disordered" evidence="1">
    <location>
        <begin position="51"/>
        <end position="73"/>
    </location>
</feature>
<sequence length="73" mass="9242">MIYENSYYYNPRNRDYHHDQPNPNNDFVEQQRRYHYDNVYYHPLPTKEWVDDQWQQPRPRPPSRYTGPGTRPW</sequence>
<feature type="region of interest" description="Disordered" evidence="1">
    <location>
        <begin position="1"/>
        <end position="27"/>
    </location>
</feature>
<protein>
    <submittedName>
        <fullName evidence="3">Uncharacterized protein</fullName>
    </submittedName>
</protein>
<evidence type="ECO:0000313" key="2">
    <source>
        <dbReference type="Proteomes" id="UP000887578"/>
    </source>
</evidence>
<reference evidence="3" key="1">
    <citation type="submission" date="2022-11" db="UniProtKB">
        <authorList>
            <consortium name="WormBaseParasite"/>
        </authorList>
    </citation>
    <scope>IDENTIFICATION</scope>
</reference>
<organism evidence="2 3">
    <name type="scientific">Panagrolaimus davidi</name>
    <dbReference type="NCBI Taxonomy" id="227884"/>
    <lineage>
        <taxon>Eukaryota</taxon>
        <taxon>Metazoa</taxon>
        <taxon>Ecdysozoa</taxon>
        <taxon>Nematoda</taxon>
        <taxon>Chromadorea</taxon>
        <taxon>Rhabditida</taxon>
        <taxon>Tylenchina</taxon>
        <taxon>Panagrolaimomorpha</taxon>
        <taxon>Panagrolaimoidea</taxon>
        <taxon>Panagrolaimidae</taxon>
        <taxon>Panagrolaimus</taxon>
    </lineage>
</organism>
<name>A0A914QMP9_9BILA</name>
<proteinExistence type="predicted"/>
<dbReference type="Proteomes" id="UP000887578">
    <property type="component" value="Unplaced"/>
</dbReference>
<dbReference type="WBParaSite" id="PDA_v2.g31180.t1">
    <property type="protein sequence ID" value="PDA_v2.g31180.t1"/>
    <property type="gene ID" value="PDA_v2.g31180"/>
</dbReference>
<evidence type="ECO:0000313" key="3">
    <source>
        <dbReference type="WBParaSite" id="PDA_v2.g31180.t1"/>
    </source>
</evidence>
<dbReference type="AlphaFoldDB" id="A0A914QMP9"/>
<keyword evidence="2" id="KW-1185">Reference proteome</keyword>
<accession>A0A914QMP9</accession>
<evidence type="ECO:0000256" key="1">
    <source>
        <dbReference type="SAM" id="MobiDB-lite"/>
    </source>
</evidence>